<reference evidence="2" key="1">
    <citation type="submission" date="2021-01" db="EMBL/GenBank/DDBJ databases">
        <authorList>
            <consortium name="Aspergillus puulaauensis MK2 genome sequencing consortium"/>
            <person name="Kazuki M."/>
            <person name="Futagami T."/>
        </authorList>
    </citation>
    <scope>NUCLEOTIDE SEQUENCE</scope>
    <source>
        <strain evidence="2">MK2</strain>
    </source>
</reference>
<dbReference type="KEGG" id="apuu:APUU_41226A"/>
<dbReference type="Proteomes" id="UP000654913">
    <property type="component" value="Chromosome 4"/>
</dbReference>
<dbReference type="EMBL" id="AP024446">
    <property type="protein sequence ID" value="BCS24782.1"/>
    <property type="molecule type" value="Genomic_DNA"/>
</dbReference>
<evidence type="ECO:0000313" key="2">
    <source>
        <dbReference type="EMBL" id="BCS24782.1"/>
    </source>
</evidence>
<accession>A0A7R7XP41</accession>
<sequence length="149" mass="16525">MRDSMPNLGIDNSRLQAEGETAFRIIPPSIRRLIHFRIRTGTAVNAPLQETRNNNDHLNNGRHIIGLNTGGRTYSLLETTPNSGNLPIVRLPVSPGILQSPTPPMKTQSVNPKWARPKRRDRVNPGVGRNWHFRPGQSCDGVAVSSGFF</sequence>
<reference evidence="2" key="2">
    <citation type="submission" date="2021-02" db="EMBL/GenBank/DDBJ databases">
        <title>Aspergillus puulaauensis MK2 genome sequence.</title>
        <authorList>
            <person name="Futagami T."/>
            <person name="Mori K."/>
            <person name="Kadooka C."/>
            <person name="Tanaka T."/>
        </authorList>
    </citation>
    <scope>NUCLEOTIDE SEQUENCE</scope>
    <source>
        <strain evidence="2">MK2</strain>
    </source>
</reference>
<feature type="compositionally biased region" description="Polar residues" evidence="1">
    <location>
        <begin position="97"/>
        <end position="111"/>
    </location>
</feature>
<dbReference type="RefSeq" id="XP_041556976.1">
    <property type="nucleotide sequence ID" value="XM_041704386.1"/>
</dbReference>
<dbReference type="AlphaFoldDB" id="A0A7R7XP41"/>
<keyword evidence="3" id="KW-1185">Reference proteome</keyword>
<evidence type="ECO:0000313" key="3">
    <source>
        <dbReference type="Proteomes" id="UP000654913"/>
    </source>
</evidence>
<organism evidence="2 3">
    <name type="scientific">Aspergillus puulaauensis</name>
    <dbReference type="NCBI Taxonomy" id="1220207"/>
    <lineage>
        <taxon>Eukaryota</taxon>
        <taxon>Fungi</taxon>
        <taxon>Dikarya</taxon>
        <taxon>Ascomycota</taxon>
        <taxon>Pezizomycotina</taxon>
        <taxon>Eurotiomycetes</taxon>
        <taxon>Eurotiomycetidae</taxon>
        <taxon>Eurotiales</taxon>
        <taxon>Aspergillaceae</taxon>
        <taxon>Aspergillus</taxon>
    </lineage>
</organism>
<gene>
    <name evidence="2" type="ORF">APUU_41226A</name>
</gene>
<evidence type="ECO:0000256" key="1">
    <source>
        <dbReference type="SAM" id="MobiDB-lite"/>
    </source>
</evidence>
<feature type="region of interest" description="Disordered" evidence="1">
    <location>
        <begin position="97"/>
        <end position="132"/>
    </location>
</feature>
<proteinExistence type="predicted"/>
<name>A0A7R7XP41_9EURO</name>
<protein>
    <submittedName>
        <fullName evidence="2">Uncharacterized protein</fullName>
    </submittedName>
</protein>
<dbReference type="GeneID" id="64974787"/>